<protein>
    <submittedName>
        <fullName evidence="9">Iron ABC transporter permease</fullName>
    </submittedName>
</protein>
<evidence type="ECO:0000256" key="8">
    <source>
        <dbReference type="SAM" id="Phobius"/>
    </source>
</evidence>
<dbReference type="EMBL" id="JBGEHV010000018">
    <property type="protein sequence ID" value="MEY8040115.1"/>
    <property type="molecule type" value="Genomic_DNA"/>
</dbReference>
<dbReference type="Proteomes" id="UP001564626">
    <property type="component" value="Unassembled WGS sequence"/>
</dbReference>
<dbReference type="InterPro" id="IPR000522">
    <property type="entry name" value="ABC_transptr_permease_BtuC"/>
</dbReference>
<evidence type="ECO:0000256" key="4">
    <source>
        <dbReference type="ARBA" id="ARBA00022475"/>
    </source>
</evidence>
<feature type="transmembrane region" description="Helical" evidence="8">
    <location>
        <begin position="250"/>
        <end position="268"/>
    </location>
</feature>
<dbReference type="InterPro" id="IPR037294">
    <property type="entry name" value="ABC_BtuC-like"/>
</dbReference>
<feature type="transmembrane region" description="Helical" evidence="8">
    <location>
        <begin position="274"/>
        <end position="292"/>
    </location>
</feature>
<feature type="transmembrane region" description="Helical" evidence="8">
    <location>
        <begin position="336"/>
        <end position="357"/>
    </location>
</feature>
<feature type="transmembrane region" description="Helical" evidence="8">
    <location>
        <begin position="136"/>
        <end position="156"/>
    </location>
</feature>
<feature type="transmembrane region" description="Helical" evidence="8">
    <location>
        <begin position="112"/>
        <end position="130"/>
    </location>
</feature>
<feature type="transmembrane region" description="Helical" evidence="8">
    <location>
        <begin position="458"/>
        <end position="477"/>
    </location>
</feature>
<evidence type="ECO:0000256" key="2">
    <source>
        <dbReference type="ARBA" id="ARBA00007935"/>
    </source>
</evidence>
<proteinExistence type="inferred from homology"/>
<feature type="transmembrane region" description="Helical" evidence="8">
    <location>
        <begin position="516"/>
        <end position="537"/>
    </location>
</feature>
<keyword evidence="5 8" id="KW-0812">Transmembrane</keyword>
<keyword evidence="4" id="KW-1003">Cell membrane</keyword>
<dbReference type="CDD" id="cd06550">
    <property type="entry name" value="TM_ABC_iron-siderophores_like"/>
    <property type="match status" value="2"/>
</dbReference>
<keyword evidence="6 8" id="KW-1133">Transmembrane helix</keyword>
<evidence type="ECO:0000256" key="6">
    <source>
        <dbReference type="ARBA" id="ARBA00022989"/>
    </source>
</evidence>
<feature type="transmembrane region" description="Helical" evidence="8">
    <location>
        <begin position="81"/>
        <end position="100"/>
    </location>
</feature>
<comment type="subcellular location">
    <subcellularLocation>
        <location evidence="1">Cell membrane</location>
        <topology evidence="1">Multi-pass membrane protein</topology>
    </subcellularLocation>
</comment>
<accession>A0ABV4CG79</accession>
<keyword evidence="3" id="KW-0813">Transport</keyword>
<dbReference type="Pfam" id="PF01032">
    <property type="entry name" value="FecCD"/>
    <property type="match status" value="2"/>
</dbReference>
<dbReference type="NCBIfam" id="NF007867">
    <property type="entry name" value="PRK10577.1-3"/>
    <property type="match status" value="1"/>
</dbReference>
<sequence>MPPSTRSADSPAPRVPGRVRRRRGRLLLVAAGLAALLVALSAAHLAQGTSGVDFAALVRLALGSGAEDTAAVVVESRLPRLLAALLVGAALGVAGAVLQSVARNVMASPDTLAVNAGAHLAVVAVTAFGFQIPLLGAAGIAFAGGLAAAALVLALAGSGGTGVVRLVLAGTAIALAMTSVTQMLLLLFPQETQGLYEWGAGSLGQNGLDGVRALGPVLGVVVVLLMLLARRLDVLHLGEDHARTLGVPVGLVRSAAVVLAVLAAAAAVTLAGPIGFVGLAAPALVRLLAGAVPGLHRHAALVLVSAATGAVLVLGADVLLRAVLGARAALEVPTGVLTTVLGAAFLVVLARGVRVAAAAPGPPAAGVRSGITPARHRAVLVVLVAAAGAVVVGALLLGDAKLLLGDLANWASGRAGPIVSSVLDNRVPRVLAALLAGAALALAGAVVQAVARNPLAEPAILGVSGGAGLGAVAMIIAVPGASFWLQAGCAGAGALVAALVVFALAAKGGFASQRLVLIGFGVQAATQALITLLISATDPWNQTKALTWLGGSTYGRLFEHLLPMAAALLLVLPLLVRARGALDLLSVDEETPKVLGVRVGPGRLVLLAGAVVLTGAAVAGIGVVAFVGLVAPHIARALVGRRHARTLPVAALLGGVLVCAADTLGRTVIAPDQLPAGLTTALIGAPYFVWLLHRDRARTG</sequence>
<keyword evidence="10" id="KW-1185">Reference proteome</keyword>
<gene>
    <name evidence="9" type="ORF">AB8O55_11985</name>
</gene>
<comment type="similarity">
    <text evidence="2">Belongs to the binding-protein-dependent transport system permease family. FecCD subfamily.</text>
</comment>
<evidence type="ECO:0000256" key="1">
    <source>
        <dbReference type="ARBA" id="ARBA00004651"/>
    </source>
</evidence>
<evidence type="ECO:0000256" key="3">
    <source>
        <dbReference type="ARBA" id="ARBA00022448"/>
    </source>
</evidence>
<evidence type="ECO:0000256" key="7">
    <source>
        <dbReference type="ARBA" id="ARBA00023136"/>
    </source>
</evidence>
<feature type="transmembrane region" description="Helical" evidence="8">
    <location>
        <begin position="674"/>
        <end position="692"/>
    </location>
</feature>
<name>A0ABV4CG79_9PSEU</name>
<feature type="transmembrane region" description="Helical" evidence="8">
    <location>
        <begin position="604"/>
        <end position="631"/>
    </location>
</feature>
<feature type="transmembrane region" description="Helical" evidence="8">
    <location>
        <begin position="163"/>
        <end position="190"/>
    </location>
</feature>
<feature type="transmembrane region" description="Helical" evidence="8">
    <location>
        <begin position="483"/>
        <end position="504"/>
    </location>
</feature>
<dbReference type="Gene3D" id="1.10.3470.10">
    <property type="entry name" value="ABC transporter involved in vitamin B12 uptake, BtuC"/>
    <property type="match status" value="2"/>
</dbReference>
<reference evidence="9 10" key="1">
    <citation type="submission" date="2024-08" db="EMBL/GenBank/DDBJ databases">
        <title>Genome mining of Saccharopolyspora cebuensis PGLac3 from Nigerian medicinal plant.</title>
        <authorList>
            <person name="Ezeobiora C.E."/>
            <person name="Igbokwe N.H."/>
            <person name="Amin D.H."/>
            <person name="Mendie U.E."/>
        </authorList>
    </citation>
    <scope>NUCLEOTIDE SEQUENCE [LARGE SCALE GENOMIC DNA]</scope>
    <source>
        <strain evidence="9 10">PGLac3</strain>
    </source>
</reference>
<evidence type="ECO:0000256" key="5">
    <source>
        <dbReference type="ARBA" id="ARBA00022692"/>
    </source>
</evidence>
<feature type="transmembrane region" description="Helical" evidence="8">
    <location>
        <begin position="210"/>
        <end position="229"/>
    </location>
</feature>
<dbReference type="RefSeq" id="WP_345364426.1">
    <property type="nucleotide sequence ID" value="NZ_BAABII010000012.1"/>
</dbReference>
<keyword evidence="7 8" id="KW-0472">Membrane</keyword>
<feature type="transmembrane region" description="Helical" evidence="8">
    <location>
        <begin position="378"/>
        <end position="397"/>
    </location>
</feature>
<dbReference type="PANTHER" id="PTHR30472:SF37">
    <property type="entry name" value="FE(3+) DICITRATE TRANSPORT SYSTEM PERMEASE PROTEIN FECD-RELATED"/>
    <property type="match status" value="1"/>
</dbReference>
<feature type="transmembrane region" description="Helical" evidence="8">
    <location>
        <begin position="299"/>
        <end position="324"/>
    </location>
</feature>
<organism evidence="9 10">
    <name type="scientific">Saccharopolyspora cebuensis</name>
    <dbReference type="NCBI Taxonomy" id="418759"/>
    <lineage>
        <taxon>Bacteria</taxon>
        <taxon>Bacillati</taxon>
        <taxon>Actinomycetota</taxon>
        <taxon>Actinomycetes</taxon>
        <taxon>Pseudonocardiales</taxon>
        <taxon>Pseudonocardiaceae</taxon>
        <taxon>Saccharopolyspora</taxon>
    </lineage>
</organism>
<feature type="transmembrane region" description="Helical" evidence="8">
    <location>
        <begin position="430"/>
        <end position="451"/>
    </location>
</feature>
<evidence type="ECO:0000313" key="10">
    <source>
        <dbReference type="Proteomes" id="UP001564626"/>
    </source>
</evidence>
<comment type="caution">
    <text evidence="9">The sequence shown here is derived from an EMBL/GenBank/DDBJ whole genome shotgun (WGS) entry which is preliminary data.</text>
</comment>
<dbReference type="SUPFAM" id="SSF81345">
    <property type="entry name" value="ABC transporter involved in vitamin B12 uptake, BtuC"/>
    <property type="match status" value="2"/>
</dbReference>
<dbReference type="PANTHER" id="PTHR30472">
    <property type="entry name" value="FERRIC ENTEROBACTIN TRANSPORT SYSTEM PERMEASE PROTEIN"/>
    <property type="match status" value="1"/>
</dbReference>
<evidence type="ECO:0000313" key="9">
    <source>
        <dbReference type="EMBL" id="MEY8040115.1"/>
    </source>
</evidence>